<evidence type="ECO:0000313" key="1">
    <source>
        <dbReference type="EMBL" id="KAI7962864.1"/>
    </source>
</evidence>
<accession>A0ACC0EYN3</accession>
<name>A0ACC0EYN3_9BASI</name>
<sequence length="303" mass="33369">MAPHFMLANRFWIMSLLLLNGLLVIGKTFTCNQSVAPVTRYRLKSTPKPPLTSMAPSRIPSAINMTPSPPVQPFSPDGPPATNELACKSEPGEKTFAFCVADSCKGTATCEGCNSDFGIITKVKCMSYNIQKQQNFCQDINGIKFLCVGACVARTGELIVSSFSLLSTSFPKSIVIPPGQAGSTHQSDLQLFTLFGQKSDVNIEFYPKACSTCEYDNVAKTKAFQPPWDGQVFMSPALIAKSKASPYPYPPIWIIPTLFALKVYFKVYVVLNFNYPKMDSNQSPPPNCNKRSRKFQVLKIICV</sequence>
<protein>
    <submittedName>
        <fullName evidence="1">Uncharacterized protein</fullName>
    </submittedName>
</protein>
<dbReference type="Proteomes" id="UP001060170">
    <property type="component" value="Chromosome 1"/>
</dbReference>
<comment type="caution">
    <text evidence="1">The sequence shown here is derived from an EMBL/GenBank/DDBJ whole genome shotgun (WGS) entry which is preliminary data.</text>
</comment>
<proteinExistence type="predicted"/>
<evidence type="ECO:0000313" key="2">
    <source>
        <dbReference type="Proteomes" id="UP001060170"/>
    </source>
</evidence>
<dbReference type="EMBL" id="CM045865">
    <property type="protein sequence ID" value="KAI7962864.1"/>
    <property type="molecule type" value="Genomic_DNA"/>
</dbReference>
<keyword evidence="2" id="KW-1185">Reference proteome</keyword>
<reference evidence="2" key="2">
    <citation type="journal article" date="2018" name="Mol. Plant Microbe Interact.">
        <title>Genome sequence resources for the wheat stripe rust pathogen (Puccinia striiformis f. sp. tritici) and the barley stripe rust pathogen (Puccinia striiformis f. sp. hordei).</title>
        <authorList>
            <person name="Xia C."/>
            <person name="Wang M."/>
            <person name="Yin C."/>
            <person name="Cornejo O.E."/>
            <person name="Hulbert S.H."/>
            <person name="Chen X."/>
        </authorList>
    </citation>
    <scope>NUCLEOTIDE SEQUENCE [LARGE SCALE GENOMIC DNA]</scope>
    <source>
        <strain evidence="2">93-210</strain>
    </source>
</reference>
<organism evidence="1 2">
    <name type="scientific">Puccinia striiformis f. sp. tritici</name>
    <dbReference type="NCBI Taxonomy" id="168172"/>
    <lineage>
        <taxon>Eukaryota</taxon>
        <taxon>Fungi</taxon>
        <taxon>Dikarya</taxon>
        <taxon>Basidiomycota</taxon>
        <taxon>Pucciniomycotina</taxon>
        <taxon>Pucciniomycetes</taxon>
        <taxon>Pucciniales</taxon>
        <taxon>Pucciniaceae</taxon>
        <taxon>Puccinia</taxon>
    </lineage>
</organism>
<gene>
    <name evidence="1" type="ORF">MJO28_000958</name>
</gene>
<reference evidence="1 2" key="3">
    <citation type="journal article" date="2022" name="Microbiol. Spectr.">
        <title>Folding features and dynamics of 3D genome architecture in plant fungal pathogens.</title>
        <authorList>
            <person name="Xia C."/>
        </authorList>
    </citation>
    <scope>NUCLEOTIDE SEQUENCE [LARGE SCALE GENOMIC DNA]</scope>
    <source>
        <strain evidence="1 2">93-210</strain>
    </source>
</reference>
<reference evidence="2" key="1">
    <citation type="journal article" date="2018" name="BMC Genomics">
        <title>Genomic insights into host adaptation between the wheat stripe rust pathogen (Puccinia striiformis f. sp. tritici) and the barley stripe rust pathogen (Puccinia striiformis f. sp. hordei).</title>
        <authorList>
            <person name="Xia C."/>
            <person name="Wang M."/>
            <person name="Yin C."/>
            <person name="Cornejo O.E."/>
            <person name="Hulbert S.H."/>
            <person name="Chen X."/>
        </authorList>
    </citation>
    <scope>NUCLEOTIDE SEQUENCE [LARGE SCALE GENOMIC DNA]</scope>
    <source>
        <strain evidence="2">93-210</strain>
    </source>
</reference>